<feature type="compositionally biased region" description="Polar residues" evidence="2">
    <location>
        <begin position="220"/>
        <end position="237"/>
    </location>
</feature>
<gene>
    <name evidence="3" type="ORF">CYMTET_8616</name>
</gene>
<dbReference type="EMBL" id="LGRX02002674">
    <property type="protein sequence ID" value="KAK3283698.1"/>
    <property type="molecule type" value="Genomic_DNA"/>
</dbReference>
<feature type="compositionally biased region" description="Low complexity" evidence="2">
    <location>
        <begin position="199"/>
        <end position="212"/>
    </location>
</feature>
<sequence length="1268" mass="141238">LPECNSLPNLSFQEFDFDLTSQQDPRARHAEAHPRRLQEEHSVPSSPVSIQGASNGVDGKGRLGARGKGPARGASRAKSMAASGPDERLSSPQARPRISHSPRGKGIGSPGGTKQPHHVPYQDKFEGARIMRDYRAISDALGSGHTDRLRGQPRTSHSSQHSRPNISTTLHIATTPSSLPDINGPHSLDAIPQPDNSTAAAAHPAAAEAVPDALEESSEPHPNQTSAETSGTASTDVIGQPQDAARATLPPKSPGKTPNIPSPQMPGRSSSNHVPRGGPQRDLGATFNLPASIIPFQLQEDPGVLQAMQEVMFQSKRGADAAGEQNRIVHVELPTPVRLEPALELEIQLDQHGPLDNGVRPEGKPAPQPILNPHDPPPRVLEVLEMQPTGPYGGGDSSPMREPRAEELRVWPWLYAEKAQPDYTKNRRKEIKCKVQHLDMWLRRQLVQLNTQVMRMEEKLAKELSERACAHRADHHVLEWTLRGHGHGQRLQYVIQFRDLYNTAFMELVRQLGTHSTDQAELLGAMWGGVMQLLEMCCTAVMHAGKSADSLQKCLDRQVAQSDMWPPKLAKLQEELEETRKNWEWAENRKERAIKDLVDFQAMIAKEKKQEKRMNMRSMNMMAAAGIHGALDSMEHNEVEGPLNKWKDKTEGKPTKGGALWSKGLDALKAQMKKEKHTKDLEEMPLSLEETRVMEEDLARLTDEVARLTRAFEDAQINEGGAVGGRLSRTVMVDGAGVLQEEAWKEARNFESQMWLRTPRPLATCDPSVQALFDRVPTAESTAARMTRLELEVQRLMELCRSKDVDTTGDDDATGQYAHGVGGMVTDLMKQQRRSSVASRKKRHSEIAQDNSKLSTALFQWEDALEAVTARNKGYPVEQFKGIGEEPQVPRWLKTSSFVKNRDWTKRQTEKLVKQVWSKFGKRADEGIMLAEVLGDHFAKNIGSGTPTYEAGYNFLCGLKTYEYDADCEMFLKVLIGEVSPDVHREQLSMCKDLQYLLLQVDLDANGGKKSGKLQYKDCEASMRALFHQCTEAEFKELLLALEKDQEDSHPQDWANGRVAYPDFFVENADFDQGPFAEAVRDMHLKHRQHFTKKVRLFLRRTCIDGVVNVPTATDALRHAHPGMKVSHEEDYLVRCFGVSMKEIKLRNKSLAVGTEVLLRRLRSGCIFQSVNVGVGKSSKGELSSQHVKAGLQMLHSKWKRESQSVKQMRKQKSGSVAEGILAYREATSDYIAAELTGTPDLDETDELNIDEDEGSMVMPTISGTECV</sequence>
<accession>A0AAE0LFU1</accession>
<feature type="compositionally biased region" description="Basic and acidic residues" evidence="2">
    <location>
        <begin position="25"/>
        <end position="42"/>
    </location>
</feature>
<name>A0AAE0LFU1_9CHLO</name>
<organism evidence="3 4">
    <name type="scientific">Cymbomonas tetramitiformis</name>
    <dbReference type="NCBI Taxonomy" id="36881"/>
    <lineage>
        <taxon>Eukaryota</taxon>
        <taxon>Viridiplantae</taxon>
        <taxon>Chlorophyta</taxon>
        <taxon>Pyramimonadophyceae</taxon>
        <taxon>Pyramimonadales</taxon>
        <taxon>Pyramimonadaceae</taxon>
        <taxon>Cymbomonas</taxon>
    </lineage>
</organism>
<dbReference type="Proteomes" id="UP001190700">
    <property type="component" value="Unassembled WGS sequence"/>
</dbReference>
<keyword evidence="1" id="KW-0175">Coiled coil</keyword>
<evidence type="ECO:0000256" key="1">
    <source>
        <dbReference type="SAM" id="Coils"/>
    </source>
</evidence>
<evidence type="ECO:0000313" key="3">
    <source>
        <dbReference type="EMBL" id="KAK3283698.1"/>
    </source>
</evidence>
<feature type="region of interest" description="Disordered" evidence="2">
    <location>
        <begin position="353"/>
        <end position="373"/>
    </location>
</feature>
<comment type="caution">
    <text evidence="3">The sequence shown here is derived from an EMBL/GenBank/DDBJ whole genome shotgun (WGS) entry which is preliminary data.</text>
</comment>
<feature type="compositionally biased region" description="Polar residues" evidence="2">
    <location>
        <begin position="43"/>
        <end position="54"/>
    </location>
</feature>
<dbReference type="AlphaFoldDB" id="A0AAE0LFU1"/>
<protein>
    <submittedName>
        <fullName evidence="3">Uncharacterized protein</fullName>
    </submittedName>
</protein>
<feature type="region of interest" description="Disordered" evidence="2">
    <location>
        <begin position="142"/>
        <end position="286"/>
    </location>
</feature>
<feature type="compositionally biased region" description="Polar residues" evidence="2">
    <location>
        <begin position="153"/>
        <end position="180"/>
    </location>
</feature>
<feature type="compositionally biased region" description="Pro residues" evidence="2">
    <location>
        <begin position="364"/>
        <end position="373"/>
    </location>
</feature>
<evidence type="ECO:0000313" key="4">
    <source>
        <dbReference type="Proteomes" id="UP001190700"/>
    </source>
</evidence>
<feature type="coiled-coil region" evidence="1">
    <location>
        <begin position="691"/>
        <end position="718"/>
    </location>
</feature>
<evidence type="ECO:0000256" key="2">
    <source>
        <dbReference type="SAM" id="MobiDB-lite"/>
    </source>
</evidence>
<proteinExistence type="predicted"/>
<feature type="region of interest" description="Disordered" evidence="2">
    <location>
        <begin position="15"/>
        <end position="126"/>
    </location>
</feature>
<reference evidence="3 4" key="1">
    <citation type="journal article" date="2015" name="Genome Biol. Evol.">
        <title>Comparative Genomics of a Bacterivorous Green Alga Reveals Evolutionary Causalities and Consequences of Phago-Mixotrophic Mode of Nutrition.</title>
        <authorList>
            <person name="Burns J.A."/>
            <person name="Paasch A."/>
            <person name="Narechania A."/>
            <person name="Kim E."/>
        </authorList>
    </citation>
    <scope>NUCLEOTIDE SEQUENCE [LARGE SCALE GENOMIC DNA]</scope>
    <source>
        <strain evidence="3 4">PLY_AMNH</strain>
    </source>
</reference>
<keyword evidence="4" id="KW-1185">Reference proteome</keyword>
<feature type="non-terminal residue" evidence="3">
    <location>
        <position position="1"/>
    </location>
</feature>